<keyword evidence="4 7" id="KW-0689">Ribosomal protein</keyword>
<dbReference type="InterPro" id="IPR047863">
    <property type="entry name" value="Ribosomal_uS8_CS"/>
</dbReference>
<dbReference type="GO" id="GO:0005840">
    <property type="term" value="C:ribosome"/>
    <property type="evidence" value="ECO:0007669"/>
    <property type="project" value="UniProtKB-KW"/>
</dbReference>
<dbReference type="Gene3D" id="3.30.1370.30">
    <property type="match status" value="1"/>
</dbReference>
<dbReference type="GO" id="GO:0003735">
    <property type="term" value="F:structural constituent of ribosome"/>
    <property type="evidence" value="ECO:0007669"/>
    <property type="project" value="InterPro"/>
</dbReference>
<organism evidence="9">
    <name type="scientific">candidate division WOR-3 bacterium</name>
    <dbReference type="NCBI Taxonomy" id="2052148"/>
    <lineage>
        <taxon>Bacteria</taxon>
        <taxon>Bacteria division WOR-3</taxon>
    </lineage>
</organism>
<dbReference type="Gene3D" id="3.30.1490.10">
    <property type="match status" value="1"/>
</dbReference>
<comment type="caution">
    <text evidence="9">The sequence shown here is derived from an EMBL/GenBank/DDBJ whole genome shotgun (WGS) entry which is preliminary data.</text>
</comment>
<name>A0A7C4U826_UNCW3</name>
<protein>
    <recommendedName>
        <fullName evidence="6 7">Small ribosomal subunit protein uS8</fullName>
    </recommendedName>
</protein>
<dbReference type="GO" id="GO:0005737">
    <property type="term" value="C:cytoplasm"/>
    <property type="evidence" value="ECO:0007669"/>
    <property type="project" value="UniProtKB-ARBA"/>
</dbReference>
<dbReference type="FunFam" id="3.30.1370.30:FF:000002">
    <property type="entry name" value="30S ribosomal protein S8"/>
    <property type="match status" value="1"/>
</dbReference>
<evidence type="ECO:0000256" key="7">
    <source>
        <dbReference type="HAMAP-Rule" id="MF_01302"/>
    </source>
</evidence>
<keyword evidence="5 7" id="KW-0687">Ribonucleoprotein</keyword>
<dbReference type="HAMAP" id="MF_01302_B">
    <property type="entry name" value="Ribosomal_uS8_B"/>
    <property type="match status" value="1"/>
</dbReference>
<proteinExistence type="inferred from homology"/>
<dbReference type="InterPro" id="IPR000630">
    <property type="entry name" value="Ribosomal_uS8"/>
</dbReference>
<dbReference type="SUPFAM" id="SSF56047">
    <property type="entry name" value="Ribosomal protein S8"/>
    <property type="match status" value="1"/>
</dbReference>
<dbReference type="Pfam" id="PF00410">
    <property type="entry name" value="Ribosomal_S8"/>
    <property type="match status" value="1"/>
</dbReference>
<evidence type="ECO:0000256" key="3">
    <source>
        <dbReference type="ARBA" id="ARBA00022884"/>
    </source>
</evidence>
<evidence type="ECO:0000256" key="2">
    <source>
        <dbReference type="ARBA" id="ARBA00022730"/>
    </source>
</evidence>
<dbReference type="PROSITE" id="PS00053">
    <property type="entry name" value="RIBOSOMAL_S8"/>
    <property type="match status" value="1"/>
</dbReference>
<dbReference type="InterPro" id="IPR035987">
    <property type="entry name" value="Ribosomal_uS8_sf"/>
</dbReference>
<keyword evidence="2 7" id="KW-0699">rRNA-binding</keyword>
<evidence type="ECO:0000256" key="5">
    <source>
        <dbReference type="ARBA" id="ARBA00023274"/>
    </source>
</evidence>
<evidence type="ECO:0000256" key="4">
    <source>
        <dbReference type="ARBA" id="ARBA00022980"/>
    </source>
</evidence>
<dbReference type="AlphaFoldDB" id="A0A7C4U826"/>
<sequence>MQTDPISDMISKINNASSARKKTVEIPISNMKKEIVKILFEEGFIANYEFVEGVKGKIIITLKYVDGTPAITKIERVSKPSRRIYVPSDKIPIIKNGYGIAVLSTSKGIMTGEKARKENCGGEIILTVW</sequence>
<dbReference type="NCBIfam" id="NF001109">
    <property type="entry name" value="PRK00136.1"/>
    <property type="match status" value="1"/>
</dbReference>
<evidence type="ECO:0000313" key="9">
    <source>
        <dbReference type="EMBL" id="HGW92416.1"/>
    </source>
</evidence>
<evidence type="ECO:0000256" key="1">
    <source>
        <dbReference type="ARBA" id="ARBA00006471"/>
    </source>
</evidence>
<keyword evidence="3 7" id="KW-0694">RNA-binding</keyword>
<comment type="function">
    <text evidence="7">One of the primary rRNA binding proteins, it binds directly to 16S rRNA central domain where it helps coordinate assembly of the platform of the 30S subunit.</text>
</comment>
<evidence type="ECO:0000256" key="8">
    <source>
        <dbReference type="RuleBase" id="RU003660"/>
    </source>
</evidence>
<evidence type="ECO:0000256" key="6">
    <source>
        <dbReference type="ARBA" id="ARBA00035258"/>
    </source>
</evidence>
<reference evidence="9" key="1">
    <citation type="journal article" date="2020" name="mSystems">
        <title>Genome- and Community-Level Interaction Insights into Carbon Utilization and Element Cycling Functions of Hydrothermarchaeota in Hydrothermal Sediment.</title>
        <authorList>
            <person name="Zhou Z."/>
            <person name="Liu Y."/>
            <person name="Xu W."/>
            <person name="Pan J."/>
            <person name="Luo Z.H."/>
            <person name="Li M."/>
        </authorList>
    </citation>
    <scope>NUCLEOTIDE SEQUENCE [LARGE SCALE GENOMIC DNA]</scope>
    <source>
        <strain evidence="9">SpSt-780</strain>
    </source>
</reference>
<accession>A0A7C4U826</accession>
<dbReference type="EMBL" id="DTHG01000095">
    <property type="protein sequence ID" value="HGW92416.1"/>
    <property type="molecule type" value="Genomic_DNA"/>
</dbReference>
<dbReference type="GO" id="GO:1990904">
    <property type="term" value="C:ribonucleoprotein complex"/>
    <property type="evidence" value="ECO:0007669"/>
    <property type="project" value="UniProtKB-KW"/>
</dbReference>
<dbReference type="GO" id="GO:0019843">
    <property type="term" value="F:rRNA binding"/>
    <property type="evidence" value="ECO:0007669"/>
    <property type="project" value="UniProtKB-UniRule"/>
</dbReference>
<dbReference type="PANTHER" id="PTHR11758">
    <property type="entry name" value="40S RIBOSOMAL PROTEIN S15A"/>
    <property type="match status" value="1"/>
</dbReference>
<gene>
    <name evidence="7" type="primary">rpsH</name>
    <name evidence="9" type="ORF">ENV67_07755</name>
</gene>
<comment type="similarity">
    <text evidence="1 7 8">Belongs to the universal ribosomal protein uS8 family.</text>
</comment>
<dbReference type="GO" id="GO:0006412">
    <property type="term" value="P:translation"/>
    <property type="evidence" value="ECO:0007669"/>
    <property type="project" value="UniProtKB-UniRule"/>
</dbReference>
<comment type="subunit">
    <text evidence="7">Part of the 30S ribosomal subunit. Contacts proteins S5 and S12.</text>
</comment>
<dbReference type="FunFam" id="3.30.1490.10:FF:000001">
    <property type="entry name" value="30S ribosomal protein S8"/>
    <property type="match status" value="1"/>
</dbReference>